<dbReference type="InParanoid" id="A0A167QNP9"/>
<evidence type="ECO:0000313" key="12">
    <source>
        <dbReference type="EMBL" id="OAD79974.1"/>
    </source>
</evidence>
<dbReference type="CDD" id="cd20346">
    <property type="entry name" value="BRcat_RBR_ANKIB1"/>
    <property type="match status" value="1"/>
</dbReference>
<sequence>MDDSQGKKEFEVEYTVKDAASLVEMQAQSIDLVASVLGIQKRYATSLLWQFRWNTEILFEEYMESPEKALEKTGIKTMEEIKLLQKKRELGSQSEEFECKICFDDDPEMMTVGVGCGHRFCIDCYRKYITFEITEGNNRNITCPQEKCNAIADTETIEALMIKDVYEKHKLFLNQLFVQDQASMRWCPGIDCEYAVECNIPSTSLVSIIPIVKCFCGHEFCFGCGLSDHRPAICALVKKWMAQCAQDLETLSWIKNSTKQCPKCEALIEKWGGCNHMTCKKCRHGFCWVCKEPWRKHGLDAYTCHKYKAESVNSDDCSKYARRNVERYLHYYERYMNHQTSARLDNELFRRKPIDIKEIEEMEEDGTLPCFRVKTLKDAWEITVKSRNTLKWAYVLAFYMKETNALDLFEKNQRELEMAIESLSESLGSGNGLRYDVGYELILDKYTYAKQRLQNFLDYISTEIFEESIEFTVDLRQ</sequence>
<dbReference type="InterPro" id="IPR017907">
    <property type="entry name" value="Znf_RING_CS"/>
</dbReference>
<dbReference type="PANTHER" id="PTHR11685">
    <property type="entry name" value="RBR FAMILY RING FINGER AND IBR DOMAIN-CONTAINING"/>
    <property type="match status" value="1"/>
</dbReference>
<dbReference type="OrthoDB" id="10009520at2759"/>
<evidence type="ECO:0000256" key="9">
    <source>
        <dbReference type="PROSITE-ProRule" id="PRU00175"/>
    </source>
</evidence>
<evidence type="ECO:0000256" key="1">
    <source>
        <dbReference type="ARBA" id="ARBA00001798"/>
    </source>
</evidence>
<dbReference type="Proteomes" id="UP000077315">
    <property type="component" value="Unassembled WGS sequence"/>
</dbReference>
<dbReference type="InterPro" id="IPR013083">
    <property type="entry name" value="Znf_RING/FYVE/PHD"/>
</dbReference>
<keyword evidence="6 9" id="KW-0863">Zinc-finger</keyword>
<dbReference type="Gene3D" id="1.20.120.1750">
    <property type="match status" value="1"/>
</dbReference>
<evidence type="ECO:0000256" key="8">
    <source>
        <dbReference type="ARBA" id="ARBA00022833"/>
    </source>
</evidence>
<dbReference type="PROSITE" id="PS50089">
    <property type="entry name" value="ZF_RING_2"/>
    <property type="match status" value="1"/>
</dbReference>
<evidence type="ECO:0000256" key="3">
    <source>
        <dbReference type="ARBA" id="ARBA00022679"/>
    </source>
</evidence>
<keyword evidence="8" id="KW-0862">Zinc</keyword>
<feature type="domain" description="RING-type" evidence="10">
    <location>
        <begin position="99"/>
        <end position="147"/>
    </location>
</feature>
<feature type="domain" description="RING-type" evidence="11">
    <location>
        <begin position="95"/>
        <end position="308"/>
    </location>
</feature>
<dbReference type="GO" id="GO:0008270">
    <property type="term" value="F:zinc ion binding"/>
    <property type="evidence" value="ECO:0007669"/>
    <property type="project" value="UniProtKB-KW"/>
</dbReference>
<evidence type="ECO:0000256" key="2">
    <source>
        <dbReference type="ARBA" id="ARBA00012251"/>
    </source>
</evidence>
<dbReference type="InterPro" id="IPR002867">
    <property type="entry name" value="IBR_dom"/>
</dbReference>
<dbReference type="EMBL" id="KV440972">
    <property type="protein sequence ID" value="OAD79974.1"/>
    <property type="molecule type" value="Genomic_DNA"/>
</dbReference>
<evidence type="ECO:0000259" key="10">
    <source>
        <dbReference type="PROSITE" id="PS50089"/>
    </source>
</evidence>
<dbReference type="STRING" id="763407.A0A167QNP9"/>
<proteinExistence type="predicted"/>
<comment type="catalytic activity">
    <reaction evidence="1">
        <text>[E2 ubiquitin-conjugating enzyme]-S-ubiquitinyl-L-cysteine + [acceptor protein]-L-lysine = [E2 ubiquitin-conjugating enzyme]-L-cysteine + [acceptor protein]-N(6)-ubiquitinyl-L-lysine.</text>
        <dbReference type="EC" id="2.3.2.31"/>
    </reaction>
</comment>
<keyword evidence="3" id="KW-0808">Transferase</keyword>
<keyword evidence="5" id="KW-0677">Repeat</keyword>
<organism evidence="12 13">
    <name type="scientific">Phycomyces blakesleeanus (strain ATCC 8743b / DSM 1359 / FGSC 10004 / NBRC 33097 / NRRL 1555)</name>
    <dbReference type="NCBI Taxonomy" id="763407"/>
    <lineage>
        <taxon>Eukaryota</taxon>
        <taxon>Fungi</taxon>
        <taxon>Fungi incertae sedis</taxon>
        <taxon>Mucoromycota</taxon>
        <taxon>Mucoromycotina</taxon>
        <taxon>Mucoromycetes</taxon>
        <taxon>Mucorales</taxon>
        <taxon>Phycomycetaceae</taxon>
        <taxon>Phycomyces</taxon>
    </lineage>
</organism>
<evidence type="ECO:0000256" key="7">
    <source>
        <dbReference type="ARBA" id="ARBA00022786"/>
    </source>
</evidence>
<dbReference type="SUPFAM" id="SSF57850">
    <property type="entry name" value="RING/U-box"/>
    <property type="match status" value="3"/>
</dbReference>
<dbReference type="InterPro" id="IPR001841">
    <property type="entry name" value="Znf_RING"/>
</dbReference>
<dbReference type="InterPro" id="IPR044066">
    <property type="entry name" value="TRIAD_supradom"/>
</dbReference>
<dbReference type="InterPro" id="IPR048962">
    <property type="entry name" value="ARIH1-like_UBL"/>
</dbReference>
<reference evidence="13" key="1">
    <citation type="submission" date="2015-06" db="EMBL/GenBank/DDBJ databases">
        <title>Expansion of signal transduction pathways in fungi by whole-genome duplication.</title>
        <authorList>
            <consortium name="DOE Joint Genome Institute"/>
            <person name="Corrochano L.M."/>
            <person name="Kuo A."/>
            <person name="Marcet-Houben M."/>
            <person name="Polaino S."/>
            <person name="Salamov A."/>
            <person name="Villalobos J.M."/>
            <person name="Alvarez M.I."/>
            <person name="Avalos J."/>
            <person name="Benito E.P."/>
            <person name="Benoit I."/>
            <person name="Burger G."/>
            <person name="Camino L.P."/>
            <person name="Canovas D."/>
            <person name="Cerda-Olmedo E."/>
            <person name="Cheng J.-F."/>
            <person name="Dominguez A."/>
            <person name="Elias M."/>
            <person name="Eslava A.P."/>
            <person name="Glaser F."/>
            <person name="Grimwood J."/>
            <person name="Gutierrez G."/>
            <person name="Heitman J."/>
            <person name="Henrissat B."/>
            <person name="Iturriaga E.A."/>
            <person name="Lang B.F."/>
            <person name="Lavin J.L."/>
            <person name="Lee S."/>
            <person name="Li W."/>
            <person name="Lindquist E."/>
            <person name="Lopez-Garcia S."/>
            <person name="Luque E.M."/>
            <person name="Marcos A.T."/>
            <person name="Martin J."/>
            <person name="McCluskey K."/>
            <person name="Medina H.R."/>
            <person name="Miralles-Duran A."/>
            <person name="Miyazaki A."/>
            <person name="Munoz-Torres E."/>
            <person name="Oguiza J.A."/>
            <person name="Ohm R."/>
            <person name="Olmedo M."/>
            <person name="Orejas M."/>
            <person name="Ortiz-Castellanos L."/>
            <person name="Pisabarro A.G."/>
            <person name="Rodriguez-Romero J."/>
            <person name="Ruiz-Herrera J."/>
            <person name="Ruiz-Vazquez R."/>
            <person name="Sanz C."/>
            <person name="Schackwitz W."/>
            <person name="Schmutz J."/>
            <person name="Shahriari M."/>
            <person name="Shelest E."/>
            <person name="Silva-Franco F."/>
            <person name="Soanes D."/>
            <person name="Syed K."/>
            <person name="Tagua V.G."/>
            <person name="Talbot N.J."/>
            <person name="Thon M."/>
            <person name="De vries R.P."/>
            <person name="Wiebenga A."/>
            <person name="Yadav J.S."/>
            <person name="Braun E.L."/>
            <person name="Baker S."/>
            <person name="Garre V."/>
            <person name="Horwitz B."/>
            <person name="Torres-Martinez S."/>
            <person name="Idnurm A."/>
            <person name="Herrera-Estrella A."/>
            <person name="Gabaldon T."/>
            <person name="Grigoriev I.V."/>
        </authorList>
    </citation>
    <scope>NUCLEOTIDE SEQUENCE [LARGE SCALE GENOMIC DNA]</scope>
    <source>
        <strain evidence="13">NRRL 1555(-)</strain>
    </source>
</reference>
<dbReference type="RefSeq" id="XP_018298014.1">
    <property type="nucleotide sequence ID" value="XM_018427968.1"/>
</dbReference>
<dbReference type="FunFam" id="1.20.120.1750:FF:000002">
    <property type="entry name" value="RBR-type E3 ubiquitin transferase"/>
    <property type="match status" value="1"/>
</dbReference>
<dbReference type="GO" id="GO:0061630">
    <property type="term" value="F:ubiquitin protein ligase activity"/>
    <property type="evidence" value="ECO:0007669"/>
    <property type="project" value="UniProtKB-EC"/>
</dbReference>
<evidence type="ECO:0000313" key="13">
    <source>
        <dbReference type="Proteomes" id="UP000077315"/>
    </source>
</evidence>
<dbReference type="PROSITE" id="PS51873">
    <property type="entry name" value="TRIAD"/>
    <property type="match status" value="1"/>
</dbReference>
<keyword evidence="7" id="KW-0833">Ubl conjugation pathway</keyword>
<dbReference type="Pfam" id="PF21235">
    <property type="entry name" value="UBA_ARI1"/>
    <property type="match status" value="1"/>
</dbReference>
<dbReference type="VEuPathDB" id="FungiDB:PHYBLDRAFT_106941"/>
<dbReference type="Pfam" id="PF01485">
    <property type="entry name" value="IBR"/>
    <property type="match status" value="1"/>
</dbReference>
<dbReference type="SMART" id="SM00647">
    <property type="entry name" value="IBR"/>
    <property type="match status" value="2"/>
</dbReference>
<dbReference type="Pfam" id="PF22191">
    <property type="entry name" value="IBR_1"/>
    <property type="match status" value="1"/>
</dbReference>
<name>A0A167QNP9_PHYB8</name>
<keyword evidence="13" id="KW-1185">Reference proteome</keyword>
<accession>A0A167QNP9</accession>
<dbReference type="InterPro" id="IPR031127">
    <property type="entry name" value="E3_UB_ligase_RBR"/>
</dbReference>
<dbReference type="EC" id="2.3.2.31" evidence="2"/>
<protein>
    <recommendedName>
        <fullName evidence="2">RBR-type E3 ubiquitin transferase</fullName>
        <ecNumber evidence="2">2.3.2.31</ecNumber>
    </recommendedName>
</protein>
<dbReference type="GeneID" id="28988874"/>
<evidence type="ECO:0000256" key="4">
    <source>
        <dbReference type="ARBA" id="ARBA00022723"/>
    </source>
</evidence>
<evidence type="ECO:0000256" key="6">
    <source>
        <dbReference type="ARBA" id="ARBA00022771"/>
    </source>
</evidence>
<evidence type="ECO:0000256" key="5">
    <source>
        <dbReference type="ARBA" id="ARBA00022737"/>
    </source>
</evidence>
<evidence type="ECO:0000259" key="11">
    <source>
        <dbReference type="PROSITE" id="PS51873"/>
    </source>
</evidence>
<dbReference type="AlphaFoldDB" id="A0A167QNP9"/>
<dbReference type="InterPro" id="IPR018957">
    <property type="entry name" value="Znf_C3HC4_RING-type"/>
</dbReference>
<dbReference type="FunFam" id="3.30.40.10:FF:000019">
    <property type="entry name" value="RBR-type E3 ubiquitin transferase"/>
    <property type="match status" value="1"/>
</dbReference>
<keyword evidence="4" id="KW-0479">Metal-binding</keyword>
<gene>
    <name evidence="12" type="ORF">PHYBLDRAFT_106941</name>
</gene>
<dbReference type="Gene3D" id="3.30.40.10">
    <property type="entry name" value="Zinc/RING finger domain, C3HC4 (zinc finger)"/>
    <property type="match status" value="1"/>
</dbReference>
<dbReference type="Pfam" id="PF00097">
    <property type="entry name" value="zf-C3HC4"/>
    <property type="match status" value="1"/>
</dbReference>
<dbReference type="PROSITE" id="PS00518">
    <property type="entry name" value="ZF_RING_1"/>
    <property type="match status" value="1"/>
</dbReference>
<dbReference type="SMART" id="SM00184">
    <property type="entry name" value="RING"/>
    <property type="match status" value="3"/>
</dbReference>
<dbReference type="GO" id="GO:0016567">
    <property type="term" value="P:protein ubiquitination"/>
    <property type="evidence" value="ECO:0007669"/>
    <property type="project" value="InterPro"/>
</dbReference>